<sequence length="302" mass="33572">MKTLLFLLLMSTGISMAHALPAHVIVQQSGVEVTVKDVDQFAQTIPEKDRAAFFDSPKRIEQVLQNLLTQKLVVQDVRRQEADPILLSQIDKDPAGTYRRQLERVRDSDVPDMTVLAEEMYAANRSDYVVAGRIDVQYLKASVEAEKERGKPKPESLAAAKATMNRLRAQIQSDVRQFDAIYGTPEQHGVEAGTLEDAAGSEHYPDATRAAARSLKAPSDVSAVVEEVGGIYILKAVVREPDRQLTFDEVKDSILEAKRTEYVKQRIDEYLGSLRTTPMEFNPEAIASLRTRYANGAQALGQ</sequence>
<dbReference type="InterPro" id="IPR046357">
    <property type="entry name" value="PPIase_dom_sf"/>
</dbReference>
<dbReference type="AlphaFoldDB" id="A0A160DSF2"/>
<dbReference type="GO" id="GO:0003755">
    <property type="term" value="F:peptidyl-prolyl cis-trans isomerase activity"/>
    <property type="evidence" value="ECO:0007669"/>
    <property type="project" value="UniProtKB-KW"/>
</dbReference>
<evidence type="ECO:0000256" key="2">
    <source>
        <dbReference type="ARBA" id="ARBA00013194"/>
    </source>
</evidence>
<keyword evidence="3" id="KW-0697">Rotamase</keyword>
<comment type="catalytic activity">
    <reaction evidence="1">
        <text>[protein]-peptidylproline (omega=180) = [protein]-peptidylproline (omega=0)</text>
        <dbReference type="Rhea" id="RHEA:16237"/>
        <dbReference type="Rhea" id="RHEA-COMP:10747"/>
        <dbReference type="Rhea" id="RHEA-COMP:10748"/>
        <dbReference type="ChEBI" id="CHEBI:83833"/>
        <dbReference type="ChEBI" id="CHEBI:83834"/>
        <dbReference type="EC" id="5.2.1.8"/>
    </reaction>
</comment>
<name>A0A160DSF2_9GAMM</name>
<dbReference type="KEGG" id="dko:I596_765"/>
<gene>
    <name evidence="5" type="ORF">I596_765</name>
</gene>
<dbReference type="EC" id="5.2.1.8" evidence="2"/>
<dbReference type="InterPro" id="IPR050245">
    <property type="entry name" value="PrsA_foldase"/>
</dbReference>
<dbReference type="PANTHER" id="PTHR47245:SF2">
    <property type="entry name" value="PEPTIDYL-PROLYL CIS-TRANS ISOMERASE HP_0175-RELATED"/>
    <property type="match status" value="1"/>
</dbReference>
<dbReference type="EMBL" id="CP015249">
    <property type="protein sequence ID" value="ANB16801.1"/>
    <property type="molecule type" value="Genomic_DNA"/>
</dbReference>
<evidence type="ECO:0000313" key="5">
    <source>
        <dbReference type="EMBL" id="ANB16801.1"/>
    </source>
</evidence>
<dbReference type="STRING" id="1300342.I596_765"/>
<dbReference type="Proteomes" id="UP000076830">
    <property type="component" value="Chromosome"/>
</dbReference>
<accession>A0A160DSF2</accession>
<reference evidence="5 6" key="1">
    <citation type="submission" date="2016-04" db="EMBL/GenBank/DDBJ databases">
        <title>Complete genome sequence of Dokdonella koreensis DS-123T.</title>
        <authorList>
            <person name="Kim J.F."/>
            <person name="Lee H."/>
            <person name="Kwak M.-J."/>
        </authorList>
    </citation>
    <scope>NUCLEOTIDE SEQUENCE [LARGE SCALE GENOMIC DNA]</scope>
    <source>
        <strain evidence="5 6">DS-123</strain>
    </source>
</reference>
<proteinExistence type="predicted"/>
<keyword evidence="5" id="KW-0413">Isomerase</keyword>
<evidence type="ECO:0000313" key="6">
    <source>
        <dbReference type="Proteomes" id="UP000076830"/>
    </source>
</evidence>
<dbReference type="PANTHER" id="PTHR47245">
    <property type="entry name" value="PEPTIDYLPROLYL ISOMERASE"/>
    <property type="match status" value="1"/>
</dbReference>
<evidence type="ECO:0000256" key="1">
    <source>
        <dbReference type="ARBA" id="ARBA00000971"/>
    </source>
</evidence>
<dbReference type="Gene3D" id="3.10.50.40">
    <property type="match status" value="1"/>
</dbReference>
<keyword evidence="6" id="KW-1185">Reference proteome</keyword>
<dbReference type="RefSeq" id="WP_067644297.1">
    <property type="nucleotide sequence ID" value="NZ_CP015249.1"/>
</dbReference>
<keyword evidence="4" id="KW-0732">Signal</keyword>
<protein>
    <recommendedName>
        <fullName evidence="2">peptidylprolyl isomerase</fullName>
        <ecNumber evidence="2">5.2.1.8</ecNumber>
    </recommendedName>
</protein>
<evidence type="ECO:0000256" key="4">
    <source>
        <dbReference type="SAM" id="SignalP"/>
    </source>
</evidence>
<dbReference type="Gene3D" id="1.10.4030.10">
    <property type="entry name" value="Porin chaperone SurA, peptide-binding domain"/>
    <property type="match status" value="1"/>
</dbReference>
<organism evidence="5 6">
    <name type="scientific">Dokdonella koreensis DS-123</name>
    <dbReference type="NCBI Taxonomy" id="1300342"/>
    <lineage>
        <taxon>Bacteria</taxon>
        <taxon>Pseudomonadati</taxon>
        <taxon>Pseudomonadota</taxon>
        <taxon>Gammaproteobacteria</taxon>
        <taxon>Lysobacterales</taxon>
        <taxon>Rhodanobacteraceae</taxon>
        <taxon>Dokdonella</taxon>
    </lineage>
</organism>
<feature type="chain" id="PRO_5007813132" description="peptidylprolyl isomerase" evidence="4">
    <location>
        <begin position="20"/>
        <end position="302"/>
    </location>
</feature>
<feature type="signal peptide" evidence="4">
    <location>
        <begin position="1"/>
        <end position="19"/>
    </location>
</feature>
<dbReference type="OrthoDB" id="9812372at2"/>
<evidence type="ECO:0000256" key="3">
    <source>
        <dbReference type="ARBA" id="ARBA00023110"/>
    </source>
</evidence>